<gene>
    <name evidence="1" type="ORF">NHP164001_11360</name>
</gene>
<protein>
    <submittedName>
        <fullName evidence="1">Uncharacterized protein</fullName>
    </submittedName>
</protein>
<proteinExistence type="predicted"/>
<keyword evidence="2" id="KW-1185">Reference proteome</keyword>
<dbReference type="Proteomes" id="UP001562457">
    <property type="component" value="Unassembled WGS sequence"/>
</dbReference>
<evidence type="ECO:0000313" key="2">
    <source>
        <dbReference type="Proteomes" id="UP001562457"/>
    </source>
</evidence>
<dbReference type="RefSeq" id="WP_321032817.1">
    <property type="nucleotide sequence ID" value="NZ_BAAFHN010000024.1"/>
</dbReference>
<organism evidence="1 2">
    <name type="scientific">Helicobacter trogontum</name>
    <dbReference type="NCBI Taxonomy" id="50960"/>
    <lineage>
        <taxon>Bacteria</taxon>
        <taxon>Pseudomonadati</taxon>
        <taxon>Campylobacterota</taxon>
        <taxon>Epsilonproteobacteria</taxon>
        <taxon>Campylobacterales</taxon>
        <taxon>Helicobacteraceae</taxon>
        <taxon>Helicobacter</taxon>
    </lineage>
</organism>
<sequence length="42" mass="4861">MQNKILISKLRDNAELAQAAYGYFDLIGKKIKNDEKKYGDKK</sequence>
<comment type="caution">
    <text evidence="1">The sequence shown here is derived from an EMBL/GenBank/DDBJ whole genome shotgun (WGS) entry which is preliminary data.</text>
</comment>
<reference evidence="1 2" key="1">
    <citation type="submission" date="2024-06" db="EMBL/GenBank/DDBJ databases">
        <title>Draft genome sequence of Helicobacter trogontum NHP16-4001.</title>
        <authorList>
            <person name="Rimbara E."/>
            <person name="Suzuki M."/>
        </authorList>
    </citation>
    <scope>NUCLEOTIDE SEQUENCE [LARGE SCALE GENOMIC DNA]</scope>
    <source>
        <strain evidence="1 2">NHP16-4001</strain>
    </source>
</reference>
<evidence type="ECO:0000313" key="1">
    <source>
        <dbReference type="EMBL" id="GAB0173120.1"/>
    </source>
</evidence>
<accession>A0ABQ0D448</accession>
<dbReference type="EMBL" id="BAAFHN010000024">
    <property type="protein sequence ID" value="GAB0173120.1"/>
    <property type="molecule type" value="Genomic_DNA"/>
</dbReference>
<name>A0ABQ0D448_9HELI</name>